<feature type="compositionally biased region" description="Basic and acidic residues" evidence="1">
    <location>
        <begin position="1"/>
        <end position="11"/>
    </location>
</feature>
<dbReference type="Proteomes" id="UP000249402">
    <property type="component" value="Unassembled WGS sequence"/>
</dbReference>
<dbReference type="EMBL" id="KZ824421">
    <property type="protein sequence ID" value="RAL05188.1"/>
    <property type="molecule type" value="Genomic_DNA"/>
</dbReference>
<dbReference type="AlphaFoldDB" id="A0A395HDW9"/>
<keyword evidence="2" id="KW-0812">Transmembrane</keyword>
<feature type="region of interest" description="Disordered" evidence="1">
    <location>
        <begin position="75"/>
        <end position="94"/>
    </location>
</feature>
<dbReference type="GeneID" id="37223426"/>
<sequence>MSRTVKSDKSSVKSGDSRSGFMRSMRLSSDDSGAGYANSLSDLSSGPDLQRPGTASSAWTGRDSYASSVCEKQDYTEGSSVGGSRSGDVPSVNPKYEMESGLQWNRIVPALSLLQNASHEAQQRRCDARLARLLYINALGYLLDGLPADMTDDEIRTIRRNLPAEVRETLPARVQGPFATGLQRLLAEDRYPPYPPERSYIHRLLALSIVYFFLLLQFFMPHIKVLVRFLYQYERTHRVTERAITTAKDAVDTLGRRGVHLGSAILNSQEGRVGANVAAWWVEGIAGGLYEGLGEGMIIMGLTRPHAEMGRASMQAQR</sequence>
<feature type="transmembrane region" description="Helical" evidence="2">
    <location>
        <begin position="200"/>
        <end position="220"/>
    </location>
</feature>
<evidence type="ECO:0000256" key="1">
    <source>
        <dbReference type="SAM" id="MobiDB-lite"/>
    </source>
</evidence>
<keyword evidence="2" id="KW-0472">Membrane</keyword>
<reference evidence="3 4" key="1">
    <citation type="submission" date="2018-02" db="EMBL/GenBank/DDBJ databases">
        <title>The genomes of Aspergillus section Nigri reveals drivers in fungal speciation.</title>
        <authorList>
            <consortium name="DOE Joint Genome Institute"/>
            <person name="Vesth T.C."/>
            <person name="Nybo J."/>
            <person name="Theobald S."/>
            <person name="Brandl J."/>
            <person name="Frisvad J.C."/>
            <person name="Nielsen K.F."/>
            <person name="Lyhne E.K."/>
            <person name="Kogle M.E."/>
            <person name="Kuo A."/>
            <person name="Riley R."/>
            <person name="Clum A."/>
            <person name="Nolan M."/>
            <person name="Lipzen A."/>
            <person name="Salamov A."/>
            <person name="Henrissat B."/>
            <person name="Wiebenga A."/>
            <person name="De vries R.P."/>
            <person name="Grigoriev I.V."/>
            <person name="Mortensen U.H."/>
            <person name="Andersen M.R."/>
            <person name="Baker S.E."/>
        </authorList>
    </citation>
    <scope>NUCLEOTIDE SEQUENCE [LARGE SCALE GENOMIC DNA]</scope>
    <source>
        <strain evidence="3 4">CBS 121593</strain>
    </source>
</reference>
<keyword evidence="4" id="KW-1185">Reference proteome</keyword>
<accession>A0A395HDW9</accession>
<evidence type="ECO:0000313" key="3">
    <source>
        <dbReference type="EMBL" id="RAL05188.1"/>
    </source>
</evidence>
<gene>
    <name evidence="3" type="ORF">BO80DRAFT_421246</name>
</gene>
<name>A0A395HDW9_9EURO</name>
<proteinExistence type="predicted"/>
<dbReference type="STRING" id="1448316.A0A395HDW9"/>
<evidence type="ECO:0000256" key="2">
    <source>
        <dbReference type="SAM" id="Phobius"/>
    </source>
</evidence>
<keyword evidence="2" id="KW-1133">Transmembrane helix</keyword>
<dbReference type="OrthoDB" id="190201at2759"/>
<evidence type="ECO:0000313" key="4">
    <source>
        <dbReference type="Proteomes" id="UP000249402"/>
    </source>
</evidence>
<feature type="region of interest" description="Disordered" evidence="1">
    <location>
        <begin position="1"/>
        <end position="62"/>
    </location>
</feature>
<dbReference type="VEuPathDB" id="FungiDB:BO80DRAFT_421246"/>
<protein>
    <submittedName>
        <fullName evidence="3">Uncharacterized protein</fullName>
    </submittedName>
</protein>
<dbReference type="RefSeq" id="XP_025579515.1">
    <property type="nucleotide sequence ID" value="XM_025718561.1"/>
</dbReference>
<organism evidence="3 4">
    <name type="scientific">Aspergillus ibericus CBS 121593</name>
    <dbReference type="NCBI Taxonomy" id="1448316"/>
    <lineage>
        <taxon>Eukaryota</taxon>
        <taxon>Fungi</taxon>
        <taxon>Dikarya</taxon>
        <taxon>Ascomycota</taxon>
        <taxon>Pezizomycotina</taxon>
        <taxon>Eurotiomycetes</taxon>
        <taxon>Eurotiomycetidae</taxon>
        <taxon>Eurotiales</taxon>
        <taxon>Aspergillaceae</taxon>
        <taxon>Aspergillus</taxon>
        <taxon>Aspergillus subgen. Circumdati</taxon>
    </lineage>
</organism>